<gene>
    <name evidence="1" type="ORF">SAMN05444163_8056</name>
</gene>
<proteinExistence type="predicted"/>
<reference evidence="1 2" key="1">
    <citation type="submission" date="2016-10" db="EMBL/GenBank/DDBJ databases">
        <authorList>
            <person name="Varghese N."/>
            <person name="Submissions S."/>
        </authorList>
    </citation>
    <scope>NUCLEOTIDE SEQUENCE [LARGE SCALE GENOMIC DNA]</scope>
    <source>
        <strain evidence="1 2">GAS524</strain>
    </source>
</reference>
<dbReference type="EMBL" id="LT629693">
    <property type="protein sequence ID" value="SDK41467.1"/>
    <property type="molecule type" value="Genomic_DNA"/>
</dbReference>
<name>A0ABY0QH73_9BRAD</name>
<sequence length="117" mass="13495">MRRRRLPDRRTLPGIIKIGICEYTLIHWDPVEAEAAGCRGECNIFTFEIRIRTDMPDSHFAEILEHEINHACWAAAKLKGRASEETVVNRLTPVQIAARRDNPEVYAWIDRAVAQKE</sequence>
<accession>A0ABY0QH73</accession>
<evidence type="ECO:0000313" key="1">
    <source>
        <dbReference type="EMBL" id="SDK41467.1"/>
    </source>
</evidence>
<protein>
    <recommendedName>
        <fullName evidence="3">SprT-like domain-containing protein</fullName>
    </recommendedName>
</protein>
<dbReference type="RefSeq" id="WP_157793777.1">
    <property type="nucleotide sequence ID" value="NZ_LT629693.1"/>
</dbReference>
<dbReference type="Proteomes" id="UP000198803">
    <property type="component" value="Chromosome I"/>
</dbReference>
<keyword evidence="2" id="KW-1185">Reference proteome</keyword>
<evidence type="ECO:0008006" key="3">
    <source>
        <dbReference type="Google" id="ProtNLM"/>
    </source>
</evidence>
<organism evidence="1 2">
    <name type="scientific">Bradyrhizobium ottawaense</name>
    <dbReference type="NCBI Taxonomy" id="931866"/>
    <lineage>
        <taxon>Bacteria</taxon>
        <taxon>Pseudomonadati</taxon>
        <taxon>Pseudomonadota</taxon>
        <taxon>Alphaproteobacteria</taxon>
        <taxon>Hyphomicrobiales</taxon>
        <taxon>Nitrobacteraceae</taxon>
        <taxon>Bradyrhizobium</taxon>
    </lineage>
</organism>
<evidence type="ECO:0000313" key="2">
    <source>
        <dbReference type="Proteomes" id="UP000198803"/>
    </source>
</evidence>